<dbReference type="Proteomes" id="UP000033551">
    <property type="component" value="Unassembled WGS sequence"/>
</dbReference>
<dbReference type="RefSeq" id="WP_045947162.1">
    <property type="nucleotide sequence ID" value="NZ_JZWV01000234.1"/>
</dbReference>
<accession>A0A0F4JM16</accession>
<keyword evidence="2" id="KW-1185">Reference proteome</keyword>
<name>A0A0F4JM16_9ACTN</name>
<comment type="caution">
    <text evidence="1">The sequence shown here is derived from an EMBL/GenBank/DDBJ whole genome shotgun (WGS) entry which is preliminary data.</text>
</comment>
<evidence type="ECO:0000313" key="1">
    <source>
        <dbReference type="EMBL" id="KJY35240.1"/>
    </source>
</evidence>
<dbReference type="EMBL" id="JZWV01000234">
    <property type="protein sequence ID" value="KJY35240.1"/>
    <property type="molecule type" value="Genomic_DNA"/>
</dbReference>
<dbReference type="PATRIC" id="fig|68223.7.peg.5850"/>
<evidence type="ECO:0000313" key="2">
    <source>
        <dbReference type="Proteomes" id="UP000033551"/>
    </source>
</evidence>
<reference evidence="1 2" key="1">
    <citation type="submission" date="2015-02" db="EMBL/GenBank/DDBJ databases">
        <authorList>
            <person name="Ju K.-S."/>
            <person name="Doroghazi J.R."/>
            <person name="Metcalf W."/>
        </authorList>
    </citation>
    <scope>NUCLEOTIDE SEQUENCE [LARGE SCALE GENOMIC DNA]</scope>
    <source>
        <strain evidence="1 2">NRRL ISP-5550</strain>
    </source>
</reference>
<gene>
    <name evidence="1" type="ORF">VR44_10535</name>
</gene>
<dbReference type="OrthoDB" id="9933025at2"/>
<protein>
    <submittedName>
        <fullName evidence="1">Uncharacterized protein</fullName>
    </submittedName>
</protein>
<dbReference type="AlphaFoldDB" id="A0A0F4JM16"/>
<organism evidence="1 2">
    <name type="scientific">Streptomyces katrae</name>
    <dbReference type="NCBI Taxonomy" id="68223"/>
    <lineage>
        <taxon>Bacteria</taxon>
        <taxon>Bacillati</taxon>
        <taxon>Actinomycetota</taxon>
        <taxon>Actinomycetes</taxon>
        <taxon>Kitasatosporales</taxon>
        <taxon>Streptomycetaceae</taxon>
        <taxon>Streptomyces</taxon>
    </lineage>
</organism>
<proteinExistence type="predicted"/>
<sequence>MGSALVLGGTVATAQAAEPAQPARATVGSVMVYSTPEACVAAGQATGKRFSCTYWDFAFGWGLQIYG</sequence>